<proteinExistence type="predicted"/>
<accession>A0A4R2TTG3</accession>
<protein>
    <recommendedName>
        <fullName evidence="3">GAF domain-containing protein</fullName>
    </recommendedName>
</protein>
<dbReference type="AlphaFoldDB" id="A0A4R2TTG3"/>
<reference evidence="1 2" key="1">
    <citation type="submission" date="2019-03" db="EMBL/GenBank/DDBJ databases">
        <title>Genomic Encyclopedia of Type Strains, Phase IV (KMG-IV): sequencing the most valuable type-strain genomes for metagenomic binning, comparative biology and taxonomic classification.</title>
        <authorList>
            <person name="Goeker M."/>
        </authorList>
    </citation>
    <scope>NUCLEOTIDE SEQUENCE [LARGE SCALE GENOMIC DNA]</scope>
    <source>
        <strain evidence="1 2">DSM 100013</strain>
    </source>
</reference>
<comment type="caution">
    <text evidence="1">The sequence shown here is derived from an EMBL/GenBank/DDBJ whole genome shotgun (WGS) entry which is preliminary data.</text>
</comment>
<evidence type="ECO:0000313" key="2">
    <source>
        <dbReference type="Proteomes" id="UP000295504"/>
    </source>
</evidence>
<sequence length="89" mass="9957">MYRCICENRKIVEIIPKEVFGIPFKSITVPLRNSKRKAIGSINIGRSLKRQNTHKELTENIAAAFEEIIASVNEISNSAIGIANSSEKR</sequence>
<dbReference type="RefSeq" id="WP_132847408.1">
    <property type="nucleotide sequence ID" value="NZ_CP058648.1"/>
</dbReference>
<gene>
    <name evidence="1" type="ORF">EDD79_100257</name>
</gene>
<keyword evidence="2" id="KW-1185">Reference proteome</keyword>
<dbReference type="OrthoDB" id="9807021at2"/>
<organism evidence="1 2">
    <name type="scientific">Serpentinicella alkaliphila</name>
    <dbReference type="NCBI Taxonomy" id="1734049"/>
    <lineage>
        <taxon>Bacteria</taxon>
        <taxon>Bacillati</taxon>
        <taxon>Bacillota</taxon>
        <taxon>Clostridia</taxon>
        <taxon>Peptostreptococcales</taxon>
        <taxon>Natronincolaceae</taxon>
        <taxon>Serpentinicella</taxon>
    </lineage>
</organism>
<name>A0A4R2TTG3_9FIRM</name>
<dbReference type="Proteomes" id="UP000295504">
    <property type="component" value="Unassembled WGS sequence"/>
</dbReference>
<dbReference type="EMBL" id="SLYC01000002">
    <property type="protein sequence ID" value="TCQ07061.1"/>
    <property type="molecule type" value="Genomic_DNA"/>
</dbReference>
<evidence type="ECO:0008006" key="3">
    <source>
        <dbReference type="Google" id="ProtNLM"/>
    </source>
</evidence>
<evidence type="ECO:0000313" key="1">
    <source>
        <dbReference type="EMBL" id="TCQ07061.1"/>
    </source>
</evidence>